<evidence type="ECO:0008006" key="4">
    <source>
        <dbReference type="Google" id="ProtNLM"/>
    </source>
</evidence>
<dbReference type="AlphaFoldDB" id="A0A1H9NUZ3"/>
<reference evidence="3" key="1">
    <citation type="submission" date="2016-10" db="EMBL/GenBank/DDBJ databases">
        <authorList>
            <person name="Varghese N."/>
            <person name="Submissions S."/>
        </authorList>
    </citation>
    <scope>NUCLEOTIDE SEQUENCE [LARGE SCALE GENOMIC DNA]</scope>
    <source>
        <strain evidence="3">DSM 44260</strain>
    </source>
</reference>
<dbReference type="STRING" id="155974.SAMN04487818_103121"/>
<organism evidence="2 3">
    <name type="scientific">Actinokineospora terrae</name>
    <dbReference type="NCBI Taxonomy" id="155974"/>
    <lineage>
        <taxon>Bacteria</taxon>
        <taxon>Bacillati</taxon>
        <taxon>Actinomycetota</taxon>
        <taxon>Actinomycetes</taxon>
        <taxon>Pseudonocardiales</taxon>
        <taxon>Pseudonocardiaceae</taxon>
        <taxon>Actinokineospora</taxon>
    </lineage>
</organism>
<keyword evidence="3" id="KW-1185">Reference proteome</keyword>
<dbReference type="Pfam" id="PF10739">
    <property type="entry name" value="DUF2550"/>
    <property type="match status" value="1"/>
</dbReference>
<dbReference type="Proteomes" id="UP000199051">
    <property type="component" value="Unassembled WGS sequence"/>
</dbReference>
<proteinExistence type="predicted"/>
<name>A0A1H9NUZ3_9PSEU</name>
<sequence length="145" mass="15819">MDMSVLVVALLAAVLVVLLLLVARRVRLLRSGGIHVAVRTRLDESGKGWAWGVGRYHGDQFAWFRAISLRTGPDRVLHRDGLEIASRREPDHGETPNLPHGSQVLRFDPPDGGAPIEVAMGPDALTGFLSWMESAPPGTRLPWAS</sequence>
<evidence type="ECO:0000313" key="3">
    <source>
        <dbReference type="Proteomes" id="UP000199051"/>
    </source>
</evidence>
<dbReference type="RefSeq" id="WP_092775593.1">
    <property type="nucleotide sequence ID" value="NZ_FOGI01000003.1"/>
</dbReference>
<evidence type="ECO:0000256" key="1">
    <source>
        <dbReference type="SAM" id="MobiDB-lite"/>
    </source>
</evidence>
<gene>
    <name evidence="2" type="ORF">SAMN04487818_103121</name>
</gene>
<dbReference type="EMBL" id="FOGI01000003">
    <property type="protein sequence ID" value="SER39163.1"/>
    <property type="molecule type" value="Genomic_DNA"/>
</dbReference>
<evidence type="ECO:0000313" key="2">
    <source>
        <dbReference type="EMBL" id="SER39163.1"/>
    </source>
</evidence>
<feature type="region of interest" description="Disordered" evidence="1">
    <location>
        <begin position="86"/>
        <end position="106"/>
    </location>
</feature>
<protein>
    <recommendedName>
        <fullName evidence="4">DUF2550 domain-containing protein</fullName>
    </recommendedName>
</protein>
<dbReference type="InterPro" id="IPR019675">
    <property type="entry name" value="DUF2550"/>
</dbReference>
<accession>A0A1H9NUZ3</accession>